<dbReference type="EMBL" id="JAGHKO010000024">
    <property type="protein sequence ID" value="MBO9205416.1"/>
    <property type="molecule type" value="Genomic_DNA"/>
</dbReference>
<gene>
    <name evidence="1" type="ORF">J7I42_34320</name>
</gene>
<keyword evidence="2" id="KW-1185">Reference proteome</keyword>
<proteinExistence type="predicted"/>
<accession>A0ABS3Z5H2</accession>
<sequence length="132" mass="14991">MLLVLITTTVYPKGLIDFDRLSGKDLLIAEREGAANCMTVLKLKNNYTFIQRDVCFGINEIKGTYEIQGDTILFKDVKTGRMSDHYYSYAIVKQTASSLNKKYPGELILYKSKSDHPDRALAITKNELNTLF</sequence>
<dbReference type="Proteomes" id="UP000677244">
    <property type="component" value="Unassembled WGS sequence"/>
</dbReference>
<reference evidence="1 2" key="1">
    <citation type="submission" date="2021-03" db="EMBL/GenBank/DDBJ databases">
        <title>Assistant Professor.</title>
        <authorList>
            <person name="Huq M.A."/>
        </authorList>
    </citation>
    <scope>NUCLEOTIDE SEQUENCE [LARGE SCALE GENOMIC DNA]</scope>
    <source>
        <strain evidence="1 2">MAH-29</strain>
    </source>
</reference>
<protein>
    <submittedName>
        <fullName evidence="1">Uncharacterized protein</fullName>
    </submittedName>
</protein>
<comment type="caution">
    <text evidence="1">The sequence shown here is derived from an EMBL/GenBank/DDBJ whole genome shotgun (WGS) entry which is preliminary data.</text>
</comment>
<name>A0ABS3Z5H2_9BACT</name>
<evidence type="ECO:0000313" key="2">
    <source>
        <dbReference type="Proteomes" id="UP000677244"/>
    </source>
</evidence>
<evidence type="ECO:0000313" key="1">
    <source>
        <dbReference type="EMBL" id="MBO9205416.1"/>
    </source>
</evidence>
<organism evidence="1 2">
    <name type="scientific">Niastella soli</name>
    <dbReference type="NCBI Taxonomy" id="2821487"/>
    <lineage>
        <taxon>Bacteria</taxon>
        <taxon>Pseudomonadati</taxon>
        <taxon>Bacteroidota</taxon>
        <taxon>Chitinophagia</taxon>
        <taxon>Chitinophagales</taxon>
        <taxon>Chitinophagaceae</taxon>
        <taxon>Niastella</taxon>
    </lineage>
</organism>